<dbReference type="HOGENOM" id="CLU_1584624_0_0_11"/>
<dbReference type="Proteomes" id="UP000005573">
    <property type="component" value="Unassembled WGS sequence"/>
</dbReference>
<organism evidence="1 2">
    <name type="scientific">Mobiluncus curtisii ATCC 51333</name>
    <dbReference type="NCBI Taxonomy" id="887326"/>
    <lineage>
        <taxon>Bacteria</taxon>
        <taxon>Bacillati</taxon>
        <taxon>Actinomycetota</taxon>
        <taxon>Actinomycetes</taxon>
        <taxon>Actinomycetales</taxon>
        <taxon>Actinomycetaceae</taxon>
        <taxon>Mobiluncus</taxon>
    </lineage>
</organism>
<sequence>MPTTSKRGYPYPNYTGEAPNVPLALEKLATAIDEDFTTVSHSIDTALADSLESRAALLEGRVTTLENRKILSKTITLARNTYETVDTGIPWDKYIGGGMTQIVSCAYSSDHSPATAKIGATAIKLGNGNVGIQLELLASISGRGRLILGDEPYNQGPTDSLFTCFYYD</sequence>
<dbReference type="EMBL" id="AEPY01000011">
    <property type="protein sequence ID" value="EFU79624.1"/>
    <property type="molecule type" value="Genomic_DNA"/>
</dbReference>
<protein>
    <submittedName>
        <fullName evidence="1">Uncharacterized protein</fullName>
    </submittedName>
</protein>
<reference evidence="1 2" key="1">
    <citation type="submission" date="2010-12" db="EMBL/GenBank/DDBJ databases">
        <authorList>
            <person name="Muzny D."/>
            <person name="Qin X."/>
            <person name="Deng J."/>
            <person name="Jiang H."/>
            <person name="Liu Y."/>
            <person name="Qu J."/>
            <person name="Song X.-Z."/>
            <person name="Zhang L."/>
            <person name="Thornton R."/>
            <person name="Coyle M."/>
            <person name="Francisco L."/>
            <person name="Jackson L."/>
            <person name="Javaid M."/>
            <person name="Korchina V."/>
            <person name="Kovar C."/>
            <person name="Mata R."/>
            <person name="Mathew T."/>
            <person name="Ngo R."/>
            <person name="Nguyen L."/>
            <person name="Nguyen N."/>
            <person name="Okwuonu G."/>
            <person name="Ongeri F."/>
            <person name="Pham C."/>
            <person name="Simmons D."/>
            <person name="Wilczek-Boney K."/>
            <person name="Hale W."/>
            <person name="Jakkamsetti A."/>
            <person name="Pham P."/>
            <person name="Ruth R."/>
            <person name="San Lucas F."/>
            <person name="Warren J."/>
            <person name="Zhang J."/>
            <person name="Zhao Z."/>
            <person name="Zhou C."/>
            <person name="Zhu D."/>
            <person name="Lee S."/>
            <person name="Bess C."/>
            <person name="Blankenburg K."/>
            <person name="Forbes L."/>
            <person name="Fu Q."/>
            <person name="Gubbala S."/>
            <person name="Hirani K."/>
            <person name="Jayaseelan J.C."/>
            <person name="Lara F."/>
            <person name="Munidasa M."/>
            <person name="Palculict T."/>
            <person name="Patil S."/>
            <person name="Pu L.-L."/>
            <person name="Saada N."/>
            <person name="Tang L."/>
            <person name="Weissenberger G."/>
            <person name="Zhu Y."/>
            <person name="Hemphill L."/>
            <person name="Shang Y."/>
            <person name="Youmans B."/>
            <person name="Ayvaz T."/>
            <person name="Ross M."/>
            <person name="Santibanez J."/>
            <person name="Aqrawi P."/>
            <person name="Gross S."/>
            <person name="Joshi V."/>
            <person name="Fowler G."/>
            <person name="Nazareth L."/>
            <person name="Reid J."/>
            <person name="Worley K."/>
            <person name="Petrosino J."/>
            <person name="Highlander S."/>
            <person name="Gibbs R."/>
        </authorList>
    </citation>
    <scope>NUCLEOTIDE SEQUENCE [LARGE SCALE GENOMIC DNA]</scope>
    <source>
        <strain evidence="1 2">ATCC 51333</strain>
    </source>
</reference>
<gene>
    <name evidence="1" type="ORF">HMPREF0388_1727</name>
</gene>
<comment type="caution">
    <text evidence="1">The sequence shown here is derived from an EMBL/GenBank/DDBJ whole genome shotgun (WGS) entry which is preliminary data.</text>
</comment>
<proteinExistence type="predicted"/>
<dbReference type="AlphaFoldDB" id="E6M0Z4"/>
<name>E6M0Z4_9ACTO</name>
<evidence type="ECO:0000313" key="1">
    <source>
        <dbReference type="EMBL" id="EFU79624.1"/>
    </source>
</evidence>
<accession>E6M0Z4</accession>
<evidence type="ECO:0000313" key="2">
    <source>
        <dbReference type="Proteomes" id="UP000005573"/>
    </source>
</evidence>
<dbReference type="RefSeq" id="WP_004010101.1">
    <property type="nucleotide sequence ID" value="NZ_GL622340.1"/>
</dbReference>